<dbReference type="OrthoDB" id="126679at2759"/>
<dbReference type="Proteomes" id="UP000198211">
    <property type="component" value="Unassembled WGS sequence"/>
</dbReference>
<organism evidence="2 3">
    <name type="scientific">Phytophthora megakarya</name>
    <dbReference type="NCBI Taxonomy" id="4795"/>
    <lineage>
        <taxon>Eukaryota</taxon>
        <taxon>Sar</taxon>
        <taxon>Stramenopiles</taxon>
        <taxon>Oomycota</taxon>
        <taxon>Peronosporomycetes</taxon>
        <taxon>Peronosporales</taxon>
        <taxon>Peronosporaceae</taxon>
        <taxon>Phytophthora</taxon>
    </lineage>
</organism>
<feature type="region of interest" description="Disordered" evidence="1">
    <location>
        <begin position="1"/>
        <end position="20"/>
    </location>
</feature>
<evidence type="ECO:0000313" key="2">
    <source>
        <dbReference type="EMBL" id="OWY96556.1"/>
    </source>
</evidence>
<evidence type="ECO:0000313" key="3">
    <source>
        <dbReference type="Proteomes" id="UP000198211"/>
    </source>
</evidence>
<keyword evidence="3" id="KW-1185">Reference proteome</keyword>
<accession>A0A225UVG0</accession>
<sequence length="63" mass="6933">MEDAKGSRTPIGAEWNEEADESEVDLLPAVGNGDEIIVKKFQSLVGSLIWIARCTRPDTLCTR</sequence>
<comment type="caution">
    <text evidence="2">The sequence shown here is derived from an EMBL/GenBank/DDBJ whole genome shotgun (WGS) entry which is preliminary data.</text>
</comment>
<name>A0A225UVG0_9STRA</name>
<protein>
    <submittedName>
        <fullName evidence="2">Copia protein</fullName>
    </submittedName>
</protein>
<gene>
    <name evidence="2" type="ORF">PHMEG_00033151</name>
</gene>
<dbReference type="AlphaFoldDB" id="A0A225UVG0"/>
<reference evidence="3" key="1">
    <citation type="submission" date="2017-03" db="EMBL/GenBank/DDBJ databases">
        <title>Phytopthora megakarya and P. palmivora, two closely related causual agents of cacao black pod achieved similar genome size and gene model numbers by different mechanisms.</title>
        <authorList>
            <person name="Ali S."/>
            <person name="Shao J."/>
            <person name="Larry D.J."/>
            <person name="Kronmiller B."/>
            <person name="Shen D."/>
            <person name="Strem M.D."/>
            <person name="Melnick R.L."/>
            <person name="Guiltinan M.J."/>
            <person name="Tyler B.M."/>
            <person name="Meinhardt L.W."/>
            <person name="Bailey B.A."/>
        </authorList>
    </citation>
    <scope>NUCLEOTIDE SEQUENCE [LARGE SCALE GENOMIC DNA]</scope>
    <source>
        <strain evidence="3">zdho120</strain>
    </source>
</reference>
<proteinExistence type="predicted"/>
<evidence type="ECO:0000256" key="1">
    <source>
        <dbReference type="SAM" id="MobiDB-lite"/>
    </source>
</evidence>
<dbReference type="EMBL" id="NBNE01011483">
    <property type="protein sequence ID" value="OWY96556.1"/>
    <property type="molecule type" value="Genomic_DNA"/>
</dbReference>